<dbReference type="EMBL" id="CAFBLX010000338">
    <property type="protein sequence ID" value="CAB4918243.1"/>
    <property type="molecule type" value="Genomic_DNA"/>
</dbReference>
<feature type="compositionally biased region" description="Basic residues" evidence="1">
    <location>
        <begin position="241"/>
        <end position="288"/>
    </location>
</feature>
<evidence type="ECO:0000313" key="2">
    <source>
        <dbReference type="EMBL" id="CAB4918243.1"/>
    </source>
</evidence>
<gene>
    <name evidence="2" type="ORF">UFOPK3472_03437</name>
</gene>
<feature type="compositionally biased region" description="Basic residues" evidence="1">
    <location>
        <begin position="196"/>
        <end position="226"/>
    </location>
</feature>
<dbReference type="AlphaFoldDB" id="A0A6J7HM35"/>
<proteinExistence type="predicted"/>
<feature type="region of interest" description="Disordered" evidence="1">
    <location>
        <begin position="38"/>
        <end position="111"/>
    </location>
</feature>
<feature type="region of interest" description="Disordered" evidence="1">
    <location>
        <begin position="132"/>
        <end position="365"/>
    </location>
</feature>
<sequence length="387" mass="45725">MEGIHLRSRHRRSRRRDGHQGWLPRRRQDLRRRVLRDVAQRGRQCRPAAAPRAGTDLGSARARAHPGQLGQGPPGRRLHRQLVQRLPAHRRQRSGRAPLRTHRHLHRHRRQPRVVLLRLPRAVDRRRHCLLVVPRGRPPGSAQPAHRRIRSRRRRRGQHAARPADHRGLRSDRCPRSRRPDQGLLLRRQRHDSLRGRRPRRAQATRGRRARRRSGARCHRRIRHQPGRPLQRTPRAEPRCTGRRTAIRVPRRRHQPVGRGLHRSARHRNHPGRSHRGRRARPRGRPWPRRGQAGTARLGEDQLRTPRICRRRSRFDQGRAGDAGEQTPGVTELRGPQPVHRLRQSTPEGHPGGHRLAAVHRQGRRRHLRFRLRRHQRPRRRTRVRTG</sequence>
<feature type="compositionally biased region" description="Basic residues" evidence="1">
    <location>
        <begin position="76"/>
        <end position="111"/>
    </location>
</feature>
<feature type="region of interest" description="Disordered" evidence="1">
    <location>
        <begin position="1"/>
        <end position="25"/>
    </location>
</feature>
<name>A0A6J7HM35_9ZZZZ</name>
<feature type="compositionally biased region" description="Basic residues" evidence="1">
    <location>
        <begin position="1"/>
        <end position="17"/>
    </location>
</feature>
<accession>A0A6J7HM35</accession>
<feature type="compositionally biased region" description="Basic and acidic residues" evidence="1">
    <location>
        <begin position="162"/>
        <end position="181"/>
    </location>
</feature>
<feature type="compositionally biased region" description="Basic residues" evidence="1">
    <location>
        <begin position="145"/>
        <end position="159"/>
    </location>
</feature>
<evidence type="ECO:0000256" key="1">
    <source>
        <dbReference type="SAM" id="MobiDB-lite"/>
    </source>
</evidence>
<protein>
    <submittedName>
        <fullName evidence="2">Unannotated protein</fullName>
    </submittedName>
</protein>
<organism evidence="2">
    <name type="scientific">freshwater metagenome</name>
    <dbReference type="NCBI Taxonomy" id="449393"/>
    <lineage>
        <taxon>unclassified sequences</taxon>
        <taxon>metagenomes</taxon>
        <taxon>ecological metagenomes</taxon>
    </lineage>
</organism>
<reference evidence="2" key="1">
    <citation type="submission" date="2020-05" db="EMBL/GenBank/DDBJ databases">
        <authorList>
            <person name="Chiriac C."/>
            <person name="Salcher M."/>
            <person name="Ghai R."/>
            <person name="Kavagutti S V."/>
        </authorList>
    </citation>
    <scope>NUCLEOTIDE SEQUENCE</scope>
</reference>